<gene>
    <name evidence="7" type="ORF">ACFSBL_10020</name>
</gene>
<dbReference type="RefSeq" id="WP_256398459.1">
    <property type="nucleotide sequence ID" value="NZ_JANHJR010000001.1"/>
</dbReference>
<accession>A0ABD6DIX6</accession>
<dbReference type="GO" id="GO:0005524">
    <property type="term" value="F:ATP binding"/>
    <property type="evidence" value="ECO:0007669"/>
    <property type="project" value="UniProtKB-KW"/>
</dbReference>
<dbReference type="Gene3D" id="3.40.50.300">
    <property type="entry name" value="P-loop containing nucleotide triphosphate hydrolases"/>
    <property type="match status" value="1"/>
</dbReference>
<dbReference type="PANTHER" id="PTHR35372:SF2">
    <property type="entry name" value="SF3 HELICASE DOMAIN-CONTAINING PROTEIN"/>
    <property type="match status" value="1"/>
</dbReference>
<keyword evidence="4" id="KW-0067">ATP-binding</keyword>
<evidence type="ECO:0000256" key="3">
    <source>
        <dbReference type="ARBA" id="ARBA00022806"/>
    </source>
</evidence>
<feature type="region of interest" description="Disordered" evidence="5">
    <location>
        <begin position="795"/>
        <end position="837"/>
    </location>
</feature>
<comment type="caution">
    <text evidence="7">The sequence shown here is derived from an EMBL/GenBank/DDBJ whole genome shotgun (WGS) entry which is preliminary data.</text>
</comment>
<protein>
    <submittedName>
        <fullName evidence="7">Phage/plasmid primase, P4 family</fullName>
    </submittedName>
</protein>
<dbReference type="Pfam" id="PF19263">
    <property type="entry name" value="DUF5906"/>
    <property type="match status" value="1"/>
</dbReference>
<dbReference type="PANTHER" id="PTHR35372">
    <property type="entry name" value="ATP BINDING PROTEIN-RELATED"/>
    <property type="match status" value="1"/>
</dbReference>
<dbReference type="Pfam" id="PF08706">
    <property type="entry name" value="D5_N"/>
    <property type="match status" value="1"/>
</dbReference>
<evidence type="ECO:0000259" key="6">
    <source>
        <dbReference type="PROSITE" id="PS51206"/>
    </source>
</evidence>
<evidence type="ECO:0000313" key="7">
    <source>
        <dbReference type="EMBL" id="MFD1646018.1"/>
    </source>
</evidence>
<dbReference type="AlphaFoldDB" id="A0ABD6DIX6"/>
<evidence type="ECO:0000313" key="8">
    <source>
        <dbReference type="Proteomes" id="UP001597034"/>
    </source>
</evidence>
<dbReference type="Proteomes" id="UP001597034">
    <property type="component" value="Unassembled WGS sequence"/>
</dbReference>
<dbReference type="InterPro" id="IPR006500">
    <property type="entry name" value="Helicase_put_C_phage/plasmid"/>
</dbReference>
<dbReference type="Pfam" id="PF03288">
    <property type="entry name" value="Pox_D5"/>
    <property type="match status" value="1"/>
</dbReference>
<dbReference type="InterPro" id="IPR054468">
    <property type="entry name" value="NrSPol-like_HBD"/>
</dbReference>
<keyword evidence="2" id="KW-0378">Hydrolase</keyword>
<dbReference type="Pfam" id="PF22763">
    <property type="entry name" value="NrS1-1_pol-like_HBD"/>
    <property type="match status" value="1"/>
</dbReference>
<evidence type="ECO:0000256" key="5">
    <source>
        <dbReference type="SAM" id="MobiDB-lite"/>
    </source>
</evidence>
<feature type="compositionally biased region" description="Polar residues" evidence="5">
    <location>
        <begin position="348"/>
        <end position="359"/>
    </location>
</feature>
<feature type="region of interest" description="Disordered" evidence="5">
    <location>
        <begin position="323"/>
        <end position="359"/>
    </location>
</feature>
<feature type="region of interest" description="Disordered" evidence="5">
    <location>
        <begin position="1"/>
        <end position="20"/>
    </location>
</feature>
<name>A0ABD6DIX6_9EURY</name>
<feature type="compositionally biased region" description="Basic and acidic residues" evidence="5">
    <location>
        <begin position="326"/>
        <end position="343"/>
    </location>
</feature>
<dbReference type="InterPro" id="IPR051620">
    <property type="entry name" value="ORF904-like_C"/>
</dbReference>
<keyword evidence="3" id="KW-0347">Helicase</keyword>
<sequence length="837" mass="93531">MTDERPPRPDPLPFNPGPVPDTLADRCQWVVWRYQFDTGRDEWTKVPVDPNTGEFAKSTDPDTWTSFSDAVAYHDRTKTNTDGVGFVVQDGEDVVGLDLDDCRDPDTGSLEPWAEDVLDTVPTYAEVSPSGTGLRLFGLGDLPDGGTRNDVDGAEGHLEMYETSRYLTVTGHALDKTPADVRQVRDYIAAVHAEYIVDDEPGTEEPKPAGNGGLQADSPGVNPVVDIRDMGSSNAANKLSDNELLKKAKNAENGDKFTRLWRGYISDYPSHSEADLALSGLLAFWTGGDRQRIDRLFRRSDLYREKWDRDDYRKRTIDKTLSGRTEFYDPDDHSNENESRPDDPGEDINSNRSETNGMNVTLTPAEVSAWAGLGEDEDVSDLTDREKAACVWELLEHTDKFHIRVRRDNGSLWAYDDGVWKPEGERALRHAARRALGSMNYGQNVLTELKAQARSDPRVEVETDEFGLAPGTIAVENGLVNLDAVADDASENALRELEPNDYALTRVPVEYDPSADYDEWADYVNEWSEDGRADALQEYVGYCLHVGAMPLHRALLLVGSGANGKGTFLHVVRSLLGRENTSSIELQTLANEKDAVADFYGALANIDDDLSARKLGQGLGMFKKLVGGDRVRARRLYEDGFEFDATGKHLYAANEVPDVNVPDDDEAFWRRWLLVEFPNHYPPSQREPDLRERLTDPDALSGVLNWAIDGWSRLLDQSHFTGEEQYAQAKRERWQAWGDSVDKFISECIERDPDAENVSTGDVHRVYAAWCRENGERPASQQKLTAELKNEDLDYATRVRPGGTGAPTRGYKALGFTEDAPDVDDTPERRRGQQQLG</sequence>
<dbReference type="NCBIfam" id="TIGR01613">
    <property type="entry name" value="primase_Cterm"/>
    <property type="match status" value="1"/>
</dbReference>
<keyword evidence="8" id="KW-1185">Reference proteome</keyword>
<dbReference type="GO" id="GO:0016787">
    <property type="term" value="F:hydrolase activity"/>
    <property type="evidence" value="ECO:0007669"/>
    <property type="project" value="UniProtKB-KW"/>
</dbReference>
<keyword evidence="1" id="KW-0547">Nucleotide-binding</keyword>
<organism evidence="7 8">
    <name type="scientific">Haloarchaeobius litoreus</name>
    <dbReference type="NCBI Taxonomy" id="755306"/>
    <lineage>
        <taxon>Archaea</taxon>
        <taxon>Methanobacteriati</taxon>
        <taxon>Methanobacteriota</taxon>
        <taxon>Stenosarchaea group</taxon>
        <taxon>Halobacteria</taxon>
        <taxon>Halobacteriales</taxon>
        <taxon>Halorubellaceae</taxon>
        <taxon>Haloarchaeobius</taxon>
    </lineage>
</organism>
<dbReference type="SUPFAM" id="SSF52540">
    <property type="entry name" value="P-loop containing nucleoside triphosphate hydrolases"/>
    <property type="match status" value="1"/>
</dbReference>
<proteinExistence type="predicted"/>
<evidence type="ECO:0000256" key="1">
    <source>
        <dbReference type="ARBA" id="ARBA00022741"/>
    </source>
</evidence>
<dbReference type="GO" id="GO:0004386">
    <property type="term" value="F:helicase activity"/>
    <property type="evidence" value="ECO:0007669"/>
    <property type="project" value="UniProtKB-KW"/>
</dbReference>
<dbReference type="InterPro" id="IPR027417">
    <property type="entry name" value="P-loop_NTPase"/>
</dbReference>
<reference evidence="7 8" key="1">
    <citation type="journal article" date="2019" name="Int. J. Syst. Evol. Microbiol.">
        <title>The Global Catalogue of Microorganisms (GCM) 10K type strain sequencing project: providing services to taxonomists for standard genome sequencing and annotation.</title>
        <authorList>
            <consortium name="The Broad Institute Genomics Platform"/>
            <consortium name="The Broad Institute Genome Sequencing Center for Infectious Disease"/>
            <person name="Wu L."/>
            <person name="Ma J."/>
        </authorList>
    </citation>
    <scope>NUCLEOTIDE SEQUENCE [LARGE SCALE GENOMIC DNA]</scope>
    <source>
        <strain evidence="7 8">CGMCC 1.10390</strain>
    </source>
</reference>
<feature type="region of interest" description="Disordered" evidence="5">
    <location>
        <begin position="198"/>
        <end position="219"/>
    </location>
</feature>
<dbReference type="InterPro" id="IPR004968">
    <property type="entry name" value="DNA_primase/NTPase_C"/>
</dbReference>
<dbReference type="InterPro" id="IPR045455">
    <property type="entry name" value="NrS-1_pol-like_helicase"/>
</dbReference>
<feature type="domain" description="SF3 helicase" evidence="6">
    <location>
        <begin position="531"/>
        <end position="690"/>
    </location>
</feature>
<evidence type="ECO:0000256" key="2">
    <source>
        <dbReference type="ARBA" id="ARBA00022801"/>
    </source>
</evidence>
<dbReference type="EMBL" id="JBHUDO010000002">
    <property type="protein sequence ID" value="MFD1646018.1"/>
    <property type="molecule type" value="Genomic_DNA"/>
</dbReference>
<dbReference type="InterPro" id="IPR014818">
    <property type="entry name" value="Phage/plasmid_primase_P4_C"/>
</dbReference>
<dbReference type="InterPro" id="IPR014015">
    <property type="entry name" value="Helicase_SF3_DNA-vir"/>
</dbReference>
<feature type="compositionally biased region" description="Pro residues" evidence="5">
    <location>
        <begin position="9"/>
        <end position="19"/>
    </location>
</feature>
<evidence type="ECO:0000256" key="4">
    <source>
        <dbReference type="ARBA" id="ARBA00022840"/>
    </source>
</evidence>
<dbReference type="PROSITE" id="PS51206">
    <property type="entry name" value="SF3_HELICASE_1"/>
    <property type="match status" value="1"/>
</dbReference>